<name>A0AAN9R6W0_CANGL</name>
<protein>
    <submittedName>
        <fullName evidence="1">Uncharacterized protein</fullName>
    </submittedName>
</protein>
<gene>
    <name evidence="1" type="ORF">VNO77_03458</name>
</gene>
<evidence type="ECO:0000313" key="1">
    <source>
        <dbReference type="EMBL" id="KAK7361401.1"/>
    </source>
</evidence>
<accession>A0AAN9R6W0</accession>
<dbReference type="EMBL" id="JAYMYQ010000001">
    <property type="protein sequence ID" value="KAK7361401.1"/>
    <property type="molecule type" value="Genomic_DNA"/>
</dbReference>
<comment type="caution">
    <text evidence="1">The sequence shown here is derived from an EMBL/GenBank/DDBJ whole genome shotgun (WGS) entry which is preliminary data.</text>
</comment>
<dbReference type="AlphaFoldDB" id="A0AAN9R6W0"/>
<keyword evidence="2" id="KW-1185">Reference proteome</keyword>
<organism evidence="1 2">
    <name type="scientific">Canavalia gladiata</name>
    <name type="common">Sword bean</name>
    <name type="synonym">Dolichos gladiatus</name>
    <dbReference type="NCBI Taxonomy" id="3824"/>
    <lineage>
        <taxon>Eukaryota</taxon>
        <taxon>Viridiplantae</taxon>
        <taxon>Streptophyta</taxon>
        <taxon>Embryophyta</taxon>
        <taxon>Tracheophyta</taxon>
        <taxon>Spermatophyta</taxon>
        <taxon>Magnoliopsida</taxon>
        <taxon>eudicotyledons</taxon>
        <taxon>Gunneridae</taxon>
        <taxon>Pentapetalae</taxon>
        <taxon>rosids</taxon>
        <taxon>fabids</taxon>
        <taxon>Fabales</taxon>
        <taxon>Fabaceae</taxon>
        <taxon>Papilionoideae</taxon>
        <taxon>50 kb inversion clade</taxon>
        <taxon>NPAAA clade</taxon>
        <taxon>indigoferoid/millettioid clade</taxon>
        <taxon>Phaseoleae</taxon>
        <taxon>Canavalia</taxon>
    </lineage>
</organism>
<proteinExistence type="predicted"/>
<dbReference type="Proteomes" id="UP001367508">
    <property type="component" value="Unassembled WGS sequence"/>
</dbReference>
<sequence length="102" mass="11672">MFIRDLTMIYHFIGGADFTTRIGTSLKQDQGIMSLSRTTDLRTTFYRSKSSAIGTISRGLWRSSYLLIRFLTDAPSKVEDLKVFPLQLKFPESFSENERVPA</sequence>
<reference evidence="1 2" key="1">
    <citation type="submission" date="2024-01" db="EMBL/GenBank/DDBJ databases">
        <title>The genomes of 5 underutilized Papilionoideae crops provide insights into root nodulation and disease resistanc.</title>
        <authorList>
            <person name="Jiang F."/>
        </authorList>
    </citation>
    <scope>NUCLEOTIDE SEQUENCE [LARGE SCALE GENOMIC DNA]</scope>
    <source>
        <strain evidence="1">LVBAO_FW01</strain>
        <tissue evidence="1">Leaves</tissue>
    </source>
</reference>
<evidence type="ECO:0000313" key="2">
    <source>
        <dbReference type="Proteomes" id="UP001367508"/>
    </source>
</evidence>